<dbReference type="Gene3D" id="3.30.70.1430">
    <property type="entry name" value="Multidrug efflux transporter AcrB pore domain"/>
    <property type="match status" value="2"/>
</dbReference>
<dbReference type="PRINTS" id="PR00702">
    <property type="entry name" value="ACRIFLAVINRP"/>
</dbReference>
<dbReference type="Proteomes" id="UP000789752">
    <property type="component" value="Unassembled WGS sequence"/>
</dbReference>
<feature type="transmembrane region" description="Helical" evidence="7">
    <location>
        <begin position="438"/>
        <end position="458"/>
    </location>
</feature>
<dbReference type="Gene3D" id="3.30.2090.10">
    <property type="entry name" value="Multidrug efflux transporter AcrB TolC docking domain, DN and DC subdomains"/>
    <property type="match status" value="2"/>
</dbReference>
<keyword evidence="9" id="KW-1185">Reference proteome</keyword>
<dbReference type="PANTHER" id="PTHR32063">
    <property type="match status" value="1"/>
</dbReference>
<dbReference type="Pfam" id="PF00873">
    <property type="entry name" value="ACR_tran"/>
    <property type="match status" value="1"/>
</dbReference>
<feature type="transmembrane region" description="Helical" evidence="7">
    <location>
        <begin position="367"/>
        <end position="388"/>
    </location>
</feature>
<evidence type="ECO:0000256" key="1">
    <source>
        <dbReference type="ARBA" id="ARBA00022448"/>
    </source>
</evidence>
<comment type="caution">
    <text evidence="8">The sequence shown here is derived from an EMBL/GenBank/DDBJ whole genome shotgun (WGS) entry which is preliminary data.</text>
</comment>
<dbReference type="EMBL" id="CAJQYY010000036">
    <property type="protein sequence ID" value="CAG4921147.1"/>
    <property type="molecule type" value="Genomic_DNA"/>
</dbReference>
<feature type="transmembrane region" description="Helical" evidence="7">
    <location>
        <begin position="344"/>
        <end position="360"/>
    </location>
</feature>
<keyword evidence="2" id="KW-1003">Cell membrane</keyword>
<accession>A0ABN7QQZ0</accession>
<dbReference type="Gene3D" id="3.30.70.1440">
    <property type="entry name" value="Multidrug efflux transporter AcrB pore domain"/>
    <property type="match status" value="1"/>
</dbReference>
<proteinExistence type="predicted"/>
<gene>
    <name evidence="8" type="primary">mdtC_3</name>
    <name evidence="8" type="ORF">R54767_04783</name>
</gene>
<reference evidence="8 9" key="1">
    <citation type="submission" date="2021-04" db="EMBL/GenBank/DDBJ databases">
        <authorList>
            <person name="Vanwijnsberghe S."/>
        </authorList>
    </citation>
    <scope>NUCLEOTIDE SEQUENCE [LARGE SCALE GENOMIC DNA]</scope>
    <source>
        <strain evidence="8 9">LMG 32171</strain>
    </source>
</reference>
<feature type="transmembrane region" description="Helical" evidence="7">
    <location>
        <begin position="868"/>
        <end position="885"/>
    </location>
</feature>
<dbReference type="Gene3D" id="3.30.70.1320">
    <property type="entry name" value="Multidrug efflux transporter AcrB pore domain like"/>
    <property type="match status" value="1"/>
</dbReference>
<keyword evidence="6 7" id="KW-0472">Membrane</keyword>
<dbReference type="SUPFAM" id="SSF82714">
    <property type="entry name" value="Multidrug efflux transporter AcrB TolC docking domain, DN and DC subdomains"/>
    <property type="match status" value="2"/>
</dbReference>
<feature type="transmembrane region" description="Helical" evidence="7">
    <location>
        <begin position="963"/>
        <end position="984"/>
    </location>
</feature>
<evidence type="ECO:0000256" key="5">
    <source>
        <dbReference type="ARBA" id="ARBA00022989"/>
    </source>
</evidence>
<evidence type="ECO:0000313" key="9">
    <source>
        <dbReference type="Proteomes" id="UP000789752"/>
    </source>
</evidence>
<organism evidence="8 9">
    <name type="scientific">Paraburkholderia gardini</name>
    <dbReference type="NCBI Taxonomy" id="2823469"/>
    <lineage>
        <taxon>Bacteria</taxon>
        <taxon>Pseudomonadati</taxon>
        <taxon>Pseudomonadota</taxon>
        <taxon>Betaproteobacteria</taxon>
        <taxon>Burkholderiales</taxon>
        <taxon>Burkholderiaceae</taxon>
        <taxon>Paraburkholderia</taxon>
    </lineage>
</organism>
<evidence type="ECO:0000256" key="3">
    <source>
        <dbReference type="ARBA" id="ARBA00022519"/>
    </source>
</evidence>
<dbReference type="SUPFAM" id="SSF82693">
    <property type="entry name" value="Multidrug efflux transporter AcrB pore domain, PN1, PN2, PC1 and PC2 subdomains"/>
    <property type="match status" value="3"/>
</dbReference>
<keyword evidence="4 7" id="KW-0812">Transmembrane</keyword>
<feature type="transmembrane region" description="Helical" evidence="7">
    <location>
        <begin position="537"/>
        <end position="555"/>
    </location>
</feature>
<feature type="transmembrane region" description="Helical" evidence="7">
    <location>
        <begin position="470"/>
        <end position="497"/>
    </location>
</feature>
<feature type="transmembrane region" description="Helical" evidence="7">
    <location>
        <begin position="996"/>
        <end position="1022"/>
    </location>
</feature>
<evidence type="ECO:0000256" key="6">
    <source>
        <dbReference type="ARBA" id="ARBA00023136"/>
    </source>
</evidence>
<feature type="transmembrane region" description="Helical" evidence="7">
    <location>
        <begin position="892"/>
        <end position="912"/>
    </location>
</feature>
<feature type="transmembrane region" description="Helical" evidence="7">
    <location>
        <begin position="394"/>
        <end position="417"/>
    </location>
</feature>
<evidence type="ECO:0000256" key="4">
    <source>
        <dbReference type="ARBA" id="ARBA00022692"/>
    </source>
</evidence>
<dbReference type="InterPro" id="IPR027463">
    <property type="entry name" value="AcrB_DN_DC_subdom"/>
</dbReference>
<dbReference type="SUPFAM" id="SSF82866">
    <property type="entry name" value="Multidrug efflux transporter AcrB transmembrane domain"/>
    <property type="match status" value="2"/>
</dbReference>
<sequence>MDGWRNVINISSPFIKRPVATTLMAMAIVIAGAIAFRQLPVASLPQVDFATITVAATLPGASPEVMASSIATPLERQFGRIAGVTQMTSSSTLGVTSVTLQFDLSRDVDGAARDVEAAINAARADLPANLPSNPTYRKINSAIAPITVLSLTSDSADRGQLYDLASSVISQKIAQLQGVGQVQVVGSSLPAVRVDLNPAQLNSYGIGVQNVAKALSVQNSNRPKGGFSDDLTTSVITANDQISRAQDYAPLVVSTSNGKVVRLRDVAHVYDSVQTLRSAGYVNGKPSVILLVFRLPNANVIDTVDRIKQALPSIRASMPASDHLQLMLDTTTTIRSSVNDVERTLMLSIVLVIGVVFVFLRSPGATLIPGVAVAISLIGTFAVMYLLGFTLDNLSLMALTVSTGFVVDDAIVVMENITRLIERGVPTMRAAFQGTQEVAFTVIAMSLSLLAVFVPILFMGGVPGRLFHEFAFTLATSVAISMVISLTVTPAMCAYLLKPASDTQHGRLYRWSERGFNHILAAYRTTLGWAIQHPRTVIFSLVLTLALNVVLAGIAQKGLFPQQDTGTIFGGFQGAQDASFQSMNRSLMSIQSVIRQDPAVENAAGFAGGQGGPGGGASNVGFVFITLKPRNERDVTATEVVDRLRPELNAIAGASTFLQAAQDIGVGGRQSNAQYQYQLSADTVDALSQWAPVLYHAMQKMPQIRDVTTDQQNNGLQALFDYDRMTAARFGITPKLIDNALYYEFGESQVSTIYTSLNQYYVVMQANPALLQSPSTLQSTYVHASGKGAVPLGAFSTTRVSTSPLSVNHSSFFPSVTIAFNLAPNVSLGQATALITQMQQRLGTPANITAQFAGTAQAFQSSLASEPFLILGALLAIYIVLGMLYESLIHPVTILTTLPSASVGAMIALILFHSELDVISLIGIFLLIGIVKKNAILMIDFALQAERIEGKSTEDAIFEACMLRFRPILMTTVAAALGALPLAIGHGTGSELRRPLGIAIVGGLIFSQMLTLYTTPVIYLYFDRMRQRFNRRRQDRAGRNSPAQT</sequence>
<dbReference type="InterPro" id="IPR001036">
    <property type="entry name" value="Acrflvin-R"/>
</dbReference>
<dbReference type="PANTHER" id="PTHR32063:SF34">
    <property type="entry name" value="MULTIDRUG RESISTANCE PROTEIN MDTC"/>
    <property type="match status" value="1"/>
</dbReference>
<feature type="transmembrane region" description="Helical" evidence="7">
    <location>
        <begin position="918"/>
        <end position="943"/>
    </location>
</feature>
<keyword evidence="1" id="KW-0813">Transport</keyword>
<evidence type="ECO:0000256" key="7">
    <source>
        <dbReference type="SAM" id="Phobius"/>
    </source>
</evidence>
<dbReference type="Gene3D" id="1.20.1640.10">
    <property type="entry name" value="Multidrug efflux transporter AcrB transmembrane domain"/>
    <property type="match status" value="2"/>
</dbReference>
<name>A0ABN7QQZ0_9BURK</name>
<evidence type="ECO:0000256" key="2">
    <source>
        <dbReference type="ARBA" id="ARBA00022475"/>
    </source>
</evidence>
<keyword evidence="5 7" id="KW-1133">Transmembrane helix</keyword>
<feature type="transmembrane region" description="Helical" evidence="7">
    <location>
        <begin position="20"/>
        <end position="39"/>
    </location>
</feature>
<evidence type="ECO:0000313" key="8">
    <source>
        <dbReference type="EMBL" id="CAG4921147.1"/>
    </source>
</evidence>
<protein>
    <submittedName>
        <fullName evidence="8">Multidrug resistance protein MdtC</fullName>
    </submittedName>
</protein>
<keyword evidence="3" id="KW-0997">Cell inner membrane</keyword>